<feature type="compositionally biased region" description="Low complexity" evidence="10">
    <location>
        <begin position="542"/>
        <end position="552"/>
    </location>
</feature>
<dbReference type="PROSITE" id="PS50863">
    <property type="entry name" value="B3"/>
    <property type="match status" value="1"/>
</dbReference>
<dbReference type="SUPFAM" id="SSF101936">
    <property type="entry name" value="DNA-binding pseudobarrel domain"/>
    <property type="match status" value="1"/>
</dbReference>
<keyword evidence="3 9" id="KW-0863">Zinc-finger</keyword>
<evidence type="ECO:0000256" key="5">
    <source>
        <dbReference type="ARBA" id="ARBA00023015"/>
    </source>
</evidence>
<dbReference type="InterPro" id="IPR057743">
    <property type="entry name" value="Zfn_VAL1-3_N"/>
</dbReference>
<dbReference type="PANTHER" id="PTHR46245:SF10">
    <property type="entry name" value="B3 DOMAIN-CONTAINING TRANSCRIPTION FACTOR VAL3"/>
    <property type="match status" value="1"/>
</dbReference>
<feature type="compositionally biased region" description="Low complexity" evidence="10">
    <location>
        <begin position="716"/>
        <end position="734"/>
    </location>
</feature>
<reference evidence="13" key="2">
    <citation type="submission" date="2013-04" db="UniProtKB">
        <authorList>
            <consortium name="EnsemblPlants"/>
        </authorList>
    </citation>
    <scope>IDENTIFICATION</scope>
</reference>
<evidence type="ECO:0000313" key="13">
    <source>
        <dbReference type="EnsemblPlants" id="OB07G24510.1"/>
    </source>
</evidence>
<evidence type="ECO:0000313" key="14">
    <source>
        <dbReference type="Proteomes" id="UP000006038"/>
    </source>
</evidence>
<dbReference type="InterPro" id="IPR006564">
    <property type="entry name" value="Znf_PMZ"/>
</dbReference>
<evidence type="ECO:0008006" key="15">
    <source>
        <dbReference type="Google" id="ProtNLM"/>
    </source>
</evidence>
<dbReference type="GO" id="GO:0006355">
    <property type="term" value="P:regulation of DNA-templated transcription"/>
    <property type="evidence" value="ECO:0007669"/>
    <property type="project" value="UniProtKB-ARBA"/>
</dbReference>
<keyword evidence="6" id="KW-0238">DNA-binding</keyword>
<feature type="compositionally biased region" description="Basic and acidic residues" evidence="10">
    <location>
        <begin position="696"/>
        <end position="710"/>
    </location>
</feature>
<evidence type="ECO:0000256" key="1">
    <source>
        <dbReference type="ARBA" id="ARBA00004123"/>
    </source>
</evidence>
<evidence type="ECO:0000256" key="4">
    <source>
        <dbReference type="ARBA" id="ARBA00022833"/>
    </source>
</evidence>
<dbReference type="InterPro" id="IPR004330">
    <property type="entry name" value="FAR1_DNA_bnd_dom"/>
</dbReference>
<reference evidence="13" key="1">
    <citation type="journal article" date="2013" name="Nat. Commun.">
        <title>Whole-genome sequencing of Oryza brachyantha reveals mechanisms underlying Oryza genome evolution.</title>
        <authorList>
            <person name="Chen J."/>
            <person name="Huang Q."/>
            <person name="Gao D."/>
            <person name="Wang J."/>
            <person name="Lang Y."/>
            <person name="Liu T."/>
            <person name="Li B."/>
            <person name="Bai Z."/>
            <person name="Luis Goicoechea J."/>
            <person name="Liang C."/>
            <person name="Chen C."/>
            <person name="Zhang W."/>
            <person name="Sun S."/>
            <person name="Liao Y."/>
            <person name="Zhang X."/>
            <person name="Yang L."/>
            <person name="Song C."/>
            <person name="Wang M."/>
            <person name="Shi J."/>
            <person name="Liu G."/>
            <person name="Liu J."/>
            <person name="Zhou H."/>
            <person name="Zhou W."/>
            <person name="Yu Q."/>
            <person name="An N."/>
            <person name="Chen Y."/>
            <person name="Cai Q."/>
            <person name="Wang B."/>
            <person name="Liu B."/>
            <person name="Min J."/>
            <person name="Huang Y."/>
            <person name="Wu H."/>
            <person name="Li Z."/>
            <person name="Zhang Y."/>
            <person name="Yin Y."/>
            <person name="Song W."/>
            <person name="Jiang J."/>
            <person name="Jackson S.A."/>
            <person name="Wing R.A."/>
            <person name="Wang J."/>
            <person name="Chen M."/>
        </authorList>
    </citation>
    <scope>NUCLEOTIDE SEQUENCE [LARGE SCALE GENOMIC DNA]</scope>
    <source>
        <strain evidence="13">cv. IRGC 101232</strain>
    </source>
</reference>
<dbReference type="InterPro" id="IPR018289">
    <property type="entry name" value="MULE_transposase_dom"/>
</dbReference>
<evidence type="ECO:0000256" key="10">
    <source>
        <dbReference type="SAM" id="MobiDB-lite"/>
    </source>
</evidence>
<dbReference type="Pfam" id="PF02362">
    <property type="entry name" value="B3"/>
    <property type="match status" value="1"/>
</dbReference>
<dbReference type="Gramene" id="OB07G24510.1">
    <property type="protein sequence ID" value="OB07G24510.1"/>
    <property type="gene ID" value="OB07G24510"/>
</dbReference>
<dbReference type="InterPro" id="IPR003340">
    <property type="entry name" value="B3_DNA-bd"/>
</dbReference>
<dbReference type="InterPro" id="IPR013087">
    <property type="entry name" value="Znf_C2H2_type"/>
</dbReference>
<keyword evidence="2" id="KW-0479">Metal-binding</keyword>
<dbReference type="PROSITE" id="PS00028">
    <property type="entry name" value="ZINC_FINGER_C2H2_1"/>
    <property type="match status" value="1"/>
</dbReference>
<dbReference type="STRING" id="4533.J3MM19"/>
<dbReference type="GO" id="GO:0005634">
    <property type="term" value="C:nucleus"/>
    <property type="evidence" value="ECO:0007669"/>
    <property type="project" value="UniProtKB-SubCell"/>
</dbReference>
<evidence type="ECO:0000259" key="11">
    <source>
        <dbReference type="PROSITE" id="PS50863"/>
    </source>
</evidence>
<evidence type="ECO:0000256" key="6">
    <source>
        <dbReference type="ARBA" id="ARBA00023125"/>
    </source>
</evidence>
<dbReference type="Gene3D" id="2.40.330.10">
    <property type="entry name" value="DNA-binding pseudobarrel domain"/>
    <property type="match status" value="1"/>
</dbReference>
<dbReference type="Pfam" id="PF10551">
    <property type="entry name" value="MULE"/>
    <property type="match status" value="1"/>
</dbReference>
<evidence type="ECO:0000256" key="2">
    <source>
        <dbReference type="ARBA" id="ARBA00022723"/>
    </source>
</evidence>
<dbReference type="InterPro" id="IPR015300">
    <property type="entry name" value="DNA-bd_pseudobarrel_sf"/>
</dbReference>
<dbReference type="CDD" id="cd10017">
    <property type="entry name" value="B3_DNA"/>
    <property type="match status" value="1"/>
</dbReference>
<evidence type="ECO:0000256" key="8">
    <source>
        <dbReference type="ARBA" id="ARBA00023242"/>
    </source>
</evidence>
<dbReference type="SMART" id="SM01019">
    <property type="entry name" value="B3"/>
    <property type="match status" value="1"/>
</dbReference>
<accession>J3MM19</accession>
<dbReference type="SMART" id="SM00575">
    <property type="entry name" value="ZnF_PMZ"/>
    <property type="match status" value="1"/>
</dbReference>
<feature type="region of interest" description="Disordered" evidence="10">
    <location>
        <begin position="473"/>
        <end position="563"/>
    </location>
</feature>
<dbReference type="GO" id="GO:0008270">
    <property type="term" value="F:zinc ion binding"/>
    <property type="evidence" value="ECO:0007669"/>
    <property type="project" value="UniProtKB-KW"/>
</dbReference>
<keyword evidence="4" id="KW-0862">Zinc</keyword>
<protein>
    <recommendedName>
        <fullName evidence="15">SWIM-type domain-containing protein</fullName>
    </recommendedName>
</protein>
<sequence>MAPTGSTWSDRYVVVISVEYAGVLCKFWSHSFEHGGFCETFHLDVAGWRNCESCGKRLHCGCIVSVHAFVHLDAGGVECVMCARKSHAAVAPNQIWSSSMHMAQVADRKDNFVKSWRPPAGQYASQWRQNNMWGVQTIQSDLQQRLAYEFDRPSGSEKLLPGRTFIQAHEKKFDDMHDRPTTPAAMNQIMRERYANGHTQHNSLDPTYAYTIYHREGSNPNLHDHGHHGGENDHLSARKGVAPDPCSSVSTTFKLDSHHPSILKDDPTALPPGLSPNFSSANGPKDHIRIGPQQQQQMASSSLQKQFYSHTVIDNDFQAQLRNGRPRMDAKARSQLLPRYWPRITDQELQHLSGEYPKFSISNSVITPLFEKMLSASDAGRIGRLVLPKKCAEAYFPAISQAEGLPLKVQDATGKEWVFQFRFWPNNNSRMYVLEGVTPCIQSMQLQAGDTVTFSRIDPEGKLVMGFRKATNLSAEQDQPTKPANGVPPPPEANIKVSAPNCSPNTAVPRLDKVNTEGKSSSPVEQATACKIDKGALSQKEGPGTSSSSPGPVKRKATSVGPKIKRFRMDSEESMELKITWEEAQELLRPPPKAPSIVVVDGHEFEEYEEPPILGRRTHFVTDQSGSSCDSAQEINTEELAEMIPIKPGAAKKSKGKVDTDNIDVSDGLDTLANLAILGEVRRRFRTLMMRREKRQRSEKDSETPRRKETGQSSEPAPQAGSAATQTSTTSSPQKADTNGDGPEDMAIENKRTTSPIKNQIDLNSQPEREDEQSPKSDADLANEGASIGFHWREKARAIGSTLLGIGRDKQKHGLPNQKSLRPVNVAINLADDPRLTQQPCPGHVAILPPHTPWAVHVPIPPAPLSPANPQQNGDVVVADVSPAIDNCDEKMLPKVDMLFDGENEAYEFYNVYAEMVGFFVRRSTLWTTSKNIITRRTFVCSREGFREKKRGTKEAKCPRPETRIGCPASMTIRLNANGKYRLTEFVPNHNHQLATASTMHMLKAKKIRLKARAVRENLVDDTVRTPEFESEDEAYEFYSMYAGKIGFNVRRASMTMNAENIITRRMFVCSKEGFREKKRGAKGVKKPRPETRTGCPACMVIRLASNGKYHVTEFVTFHNHPLGAAVPCDLVATSQSTETGQDDGMDVVDGSADANIHKQNLISDNTMAASLESRINKRFKCTKVPHNGDIGATLEYLQKMQHDKPSFFFAVKSDDDGNLTNFLWADSKSIMDFVHFGDVVCLDSAYALQGYGRPLALFTGLNHHKQTIIFAAALLYDESAEAFRWLFDAFKMAMNGTQPKTLLTDRSAAISEGAAASWPATAHRYCVWQIYQNALQQLSQAFHGSRTLEYSFKKCLFDCEDEPEFLTAWREMLEKYDLEDNKWLADLFSLKEKWALPYGRDAFCADMKSVQQKESLGIELKKHLSLEFGLLSFFQQFERVLCDRRSAELQADVEASQSTKKPPPMRVLRQACNVYTPSAFKMFEREFELYMDCMLYNCGEMGTVSEYKVTIEDNQMDHFVKFDSLNSRLSCSCKGFEFIGIPCRHMLKVLDTRNIKDLPPQYILRRWRKDAKSGSSNGSYSFPFDSDPQLAQTKRYNLLCRIFSIAAARAATSVDTSAYMENQSSILMDQVEQALETRPPDMAAIIGAHSNQTQNPIDNIITGLHNHTNFINGSADGSLTFPFTLGAGALDYH</sequence>
<keyword evidence="7" id="KW-0804">Transcription</keyword>
<comment type="subcellular location">
    <subcellularLocation>
        <location evidence="1">Nucleus</location>
    </subcellularLocation>
</comment>
<dbReference type="Proteomes" id="UP000006038">
    <property type="component" value="Chromosome 7"/>
</dbReference>
<dbReference type="eggNOG" id="ENOG502QVUC">
    <property type="taxonomic scope" value="Eukaryota"/>
</dbReference>
<dbReference type="Pfam" id="PF25813">
    <property type="entry name" value="zf_VAL1_N"/>
    <property type="match status" value="1"/>
</dbReference>
<feature type="compositionally biased region" description="Basic and acidic residues" evidence="10">
    <location>
        <begin position="255"/>
        <end position="267"/>
    </location>
</feature>
<dbReference type="InterPro" id="IPR007527">
    <property type="entry name" value="Znf_SWIM"/>
</dbReference>
<proteinExistence type="predicted"/>
<evidence type="ECO:0000259" key="12">
    <source>
        <dbReference type="PROSITE" id="PS50966"/>
    </source>
</evidence>
<feature type="region of interest" description="Disordered" evidence="10">
    <location>
        <begin position="217"/>
        <end position="301"/>
    </location>
</feature>
<dbReference type="PROSITE" id="PS50966">
    <property type="entry name" value="ZF_SWIM"/>
    <property type="match status" value="1"/>
</dbReference>
<dbReference type="HOGENOM" id="CLU_241087_0_0_1"/>
<dbReference type="Pfam" id="PF04434">
    <property type="entry name" value="SWIM"/>
    <property type="match status" value="1"/>
</dbReference>
<feature type="compositionally biased region" description="Polar residues" evidence="10">
    <location>
        <begin position="473"/>
        <end position="482"/>
    </location>
</feature>
<dbReference type="GO" id="GO:0003677">
    <property type="term" value="F:DNA binding"/>
    <property type="evidence" value="ECO:0007669"/>
    <property type="project" value="UniProtKB-KW"/>
</dbReference>
<evidence type="ECO:0000256" key="3">
    <source>
        <dbReference type="ARBA" id="ARBA00022771"/>
    </source>
</evidence>
<feature type="domain" description="TF-B3" evidence="11">
    <location>
        <begin position="370"/>
        <end position="471"/>
    </location>
</feature>
<dbReference type="PANTHER" id="PTHR46245">
    <property type="entry name" value="B3 DOMAIN-CONTAINING PROTEIN OS07G0563300"/>
    <property type="match status" value="1"/>
</dbReference>
<feature type="compositionally biased region" description="Basic and acidic residues" evidence="10">
    <location>
        <begin position="217"/>
        <end position="236"/>
    </location>
</feature>
<evidence type="ECO:0000256" key="7">
    <source>
        <dbReference type="ARBA" id="ARBA00023163"/>
    </source>
</evidence>
<evidence type="ECO:0000256" key="9">
    <source>
        <dbReference type="PROSITE-ProRule" id="PRU00325"/>
    </source>
</evidence>
<dbReference type="EnsemblPlants" id="OB07G24510.1">
    <property type="protein sequence ID" value="OB07G24510.1"/>
    <property type="gene ID" value="OB07G24510"/>
</dbReference>
<feature type="compositionally biased region" description="Polar residues" evidence="10">
    <location>
        <begin position="753"/>
        <end position="766"/>
    </location>
</feature>
<feature type="region of interest" description="Disordered" evidence="10">
    <location>
        <begin position="689"/>
        <end position="788"/>
    </location>
</feature>
<organism evidence="13">
    <name type="scientific">Oryza brachyantha</name>
    <name type="common">malo sina</name>
    <dbReference type="NCBI Taxonomy" id="4533"/>
    <lineage>
        <taxon>Eukaryota</taxon>
        <taxon>Viridiplantae</taxon>
        <taxon>Streptophyta</taxon>
        <taxon>Embryophyta</taxon>
        <taxon>Tracheophyta</taxon>
        <taxon>Spermatophyta</taxon>
        <taxon>Magnoliopsida</taxon>
        <taxon>Liliopsida</taxon>
        <taxon>Poales</taxon>
        <taxon>Poaceae</taxon>
        <taxon>BOP clade</taxon>
        <taxon>Oryzoideae</taxon>
        <taxon>Oryzeae</taxon>
        <taxon>Oryzinae</taxon>
        <taxon>Oryza</taxon>
    </lineage>
</organism>
<keyword evidence="5" id="KW-0805">Transcription regulation</keyword>
<name>J3MM19_ORYBR</name>
<dbReference type="Pfam" id="PF03101">
    <property type="entry name" value="FAR1"/>
    <property type="match status" value="2"/>
</dbReference>
<keyword evidence="14" id="KW-1185">Reference proteome</keyword>
<feature type="domain" description="SWIM-type" evidence="12">
    <location>
        <begin position="1508"/>
        <end position="1555"/>
    </location>
</feature>
<keyword evidence="8" id="KW-0539">Nucleus</keyword>
<dbReference type="FunFam" id="2.40.330.10:FF:000006">
    <property type="entry name" value="B3 domain-containing transcription repressor VAL1"/>
    <property type="match status" value="1"/>
</dbReference>